<sequence length="189" mass="22268">MRKQILFNSGRSFHKPQPNYAKKSLQTKPIIKQQSHLNSLKSMKVKLLNDSRKSNKPPIQLIPYGFFNSHEYPNYKLIKNNDFVSERVCAVNIPRFDDLGSFLQPNYIRPYYFPFSTGHIPRFGDLGSFLQPNYIRPYYFPFSTGRSKKRLSDHIDCYPNKKRLHNDNNCSPNKKRKLNDSTVISLYKE</sequence>
<organism evidence="1">
    <name type="scientific">Catovirus CTV1</name>
    <dbReference type="NCBI Taxonomy" id="1977631"/>
    <lineage>
        <taxon>Viruses</taxon>
        <taxon>Varidnaviria</taxon>
        <taxon>Bamfordvirae</taxon>
        <taxon>Nucleocytoviricota</taxon>
        <taxon>Megaviricetes</taxon>
        <taxon>Imitervirales</taxon>
        <taxon>Mimiviridae</taxon>
        <taxon>Klosneuvirinae</taxon>
        <taxon>Catovirus</taxon>
    </lineage>
</organism>
<protein>
    <submittedName>
        <fullName evidence="1">Uncharacterized protein</fullName>
    </submittedName>
</protein>
<reference evidence="1" key="1">
    <citation type="journal article" date="2017" name="Science">
        <title>Giant viruses with an expanded complement of translation system components.</title>
        <authorList>
            <person name="Schulz F."/>
            <person name="Yutin N."/>
            <person name="Ivanova N.N."/>
            <person name="Ortega D.R."/>
            <person name="Lee T.K."/>
            <person name="Vierheilig J."/>
            <person name="Daims H."/>
            <person name="Horn M."/>
            <person name="Wagner M."/>
            <person name="Jensen G.J."/>
            <person name="Kyrpides N.C."/>
            <person name="Koonin E.V."/>
            <person name="Woyke T."/>
        </authorList>
    </citation>
    <scope>NUCLEOTIDE SEQUENCE</scope>
    <source>
        <strain evidence="1">CTV1</strain>
    </source>
</reference>
<accession>A0A1V0SA23</accession>
<name>A0A1V0SA23_9VIRU</name>
<evidence type="ECO:0000313" key="1">
    <source>
        <dbReference type="EMBL" id="ARF08543.1"/>
    </source>
</evidence>
<proteinExistence type="predicted"/>
<gene>
    <name evidence="1" type="ORF">Catovirus_1_593</name>
</gene>
<dbReference type="EMBL" id="KY684083">
    <property type="protein sequence ID" value="ARF08543.1"/>
    <property type="molecule type" value="Genomic_DNA"/>
</dbReference>